<dbReference type="SUPFAM" id="SSF52540">
    <property type="entry name" value="P-loop containing nucleoside triphosphate hydrolases"/>
    <property type="match status" value="1"/>
</dbReference>
<sequence length="219" mass="25019">MIEKANKDTQLTGFMTLCRESIHVDFAKNLYYWQLPEHFSWKDYQWNATKMGTDVLENGKQLAYDKAYAEIAYMYFQEKGQEIMVLLNMPEPNMELNDLLLNLDAVSHAQIAEAMFESMQNNEEQKKFFLMIREEATSSNPRQTCFYLEGQAGTGKTFTYIAIFHDLMKCRLQGTAAQLNSAYAALPTASIPTSMLLDIPSIYVAACDVSSLYTSLQIM</sequence>
<dbReference type="InterPro" id="IPR027417">
    <property type="entry name" value="P-loop_NTPase"/>
</dbReference>
<name>A0AAD4R6X4_9BILA</name>
<organism evidence="1 2">
    <name type="scientific">Ditylenchus destructor</name>
    <dbReference type="NCBI Taxonomy" id="166010"/>
    <lineage>
        <taxon>Eukaryota</taxon>
        <taxon>Metazoa</taxon>
        <taxon>Ecdysozoa</taxon>
        <taxon>Nematoda</taxon>
        <taxon>Chromadorea</taxon>
        <taxon>Rhabditida</taxon>
        <taxon>Tylenchina</taxon>
        <taxon>Tylenchomorpha</taxon>
        <taxon>Sphaerularioidea</taxon>
        <taxon>Anguinidae</taxon>
        <taxon>Anguininae</taxon>
        <taxon>Ditylenchus</taxon>
    </lineage>
</organism>
<evidence type="ECO:0000313" key="2">
    <source>
        <dbReference type="Proteomes" id="UP001201812"/>
    </source>
</evidence>
<gene>
    <name evidence="1" type="ORF">DdX_05773</name>
</gene>
<evidence type="ECO:0000313" key="1">
    <source>
        <dbReference type="EMBL" id="KAI1720384.1"/>
    </source>
</evidence>
<proteinExistence type="predicted"/>
<keyword evidence="2" id="KW-1185">Reference proteome</keyword>
<dbReference type="AlphaFoldDB" id="A0AAD4R6X4"/>
<protein>
    <recommendedName>
        <fullName evidence="3">ATP-dependent DNA helicase</fullName>
    </recommendedName>
</protein>
<accession>A0AAD4R6X4</accession>
<dbReference type="EMBL" id="JAKKPZ010000006">
    <property type="protein sequence ID" value="KAI1720384.1"/>
    <property type="molecule type" value="Genomic_DNA"/>
</dbReference>
<dbReference type="Proteomes" id="UP001201812">
    <property type="component" value="Unassembled WGS sequence"/>
</dbReference>
<dbReference type="Gene3D" id="3.40.50.300">
    <property type="entry name" value="P-loop containing nucleotide triphosphate hydrolases"/>
    <property type="match status" value="1"/>
</dbReference>
<comment type="caution">
    <text evidence="1">The sequence shown here is derived from an EMBL/GenBank/DDBJ whole genome shotgun (WGS) entry which is preliminary data.</text>
</comment>
<reference evidence="1" key="1">
    <citation type="submission" date="2022-01" db="EMBL/GenBank/DDBJ databases">
        <title>Genome Sequence Resource for Two Populations of Ditylenchus destructor, the Migratory Endoparasitic Phytonematode.</title>
        <authorList>
            <person name="Zhang H."/>
            <person name="Lin R."/>
            <person name="Xie B."/>
        </authorList>
    </citation>
    <scope>NUCLEOTIDE SEQUENCE</scope>
    <source>
        <strain evidence="1">BazhouSP</strain>
    </source>
</reference>
<evidence type="ECO:0008006" key="3">
    <source>
        <dbReference type="Google" id="ProtNLM"/>
    </source>
</evidence>